<reference evidence="1" key="1">
    <citation type="submission" date="2022-12" db="EMBL/GenBank/DDBJ databases">
        <title>Paracoccus sp. EF6 isolated from a lake water.</title>
        <authorList>
            <person name="Liu H."/>
        </authorList>
    </citation>
    <scope>NUCLEOTIDE SEQUENCE</scope>
    <source>
        <strain evidence="1">EF6</strain>
    </source>
</reference>
<keyword evidence="2" id="KW-1185">Reference proteome</keyword>
<dbReference type="InterPro" id="IPR021335">
    <property type="entry name" value="DUF2948"/>
</dbReference>
<proteinExistence type="predicted"/>
<dbReference type="Proteomes" id="UP001149822">
    <property type="component" value="Unassembled WGS sequence"/>
</dbReference>
<protein>
    <submittedName>
        <fullName evidence="1">DUF2948 family protein</fullName>
    </submittedName>
</protein>
<sequence>MPPDPRTVDARFADADPAPLALMAEDEQDLRILSALLQDAVLPASEMSYDHRGRTLALLVNRFRWEDAEQAAAEGRDFERVRSVLLIRDVMRVLSDGISRDADTVLELLAMVWQPGPDGTGRLLLEFAGDGTLAAELECINIDLRDVTRPYRAVSGKVPAHPE</sequence>
<name>A0ABT4J5P9_9RHOB</name>
<evidence type="ECO:0000313" key="2">
    <source>
        <dbReference type="Proteomes" id="UP001149822"/>
    </source>
</evidence>
<comment type="caution">
    <text evidence="1">The sequence shown here is derived from an EMBL/GenBank/DDBJ whole genome shotgun (WGS) entry which is preliminary data.</text>
</comment>
<dbReference type="RefSeq" id="WP_268941761.1">
    <property type="nucleotide sequence ID" value="NZ_JAPTYD010000009.1"/>
</dbReference>
<dbReference type="EMBL" id="JAPTYD010000009">
    <property type="protein sequence ID" value="MCZ0961766.1"/>
    <property type="molecule type" value="Genomic_DNA"/>
</dbReference>
<accession>A0ABT4J5P9</accession>
<dbReference type="Pfam" id="PF11164">
    <property type="entry name" value="DUF2948"/>
    <property type="match status" value="1"/>
</dbReference>
<evidence type="ECO:0000313" key="1">
    <source>
        <dbReference type="EMBL" id="MCZ0961766.1"/>
    </source>
</evidence>
<organism evidence="1 2">
    <name type="scientific">Paracoccus benzoatiresistens</name>
    <dbReference type="NCBI Taxonomy" id="2997341"/>
    <lineage>
        <taxon>Bacteria</taxon>
        <taxon>Pseudomonadati</taxon>
        <taxon>Pseudomonadota</taxon>
        <taxon>Alphaproteobacteria</taxon>
        <taxon>Rhodobacterales</taxon>
        <taxon>Paracoccaceae</taxon>
        <taxon>Paracoccus</taxon>
    </lineage>
</organism>
<gene>
    <name evidence="1" type="ORF">OU682_09060</name>
</gene>